<name>G2KLD1_MICAA</name>
<accession>G2KLD1</accession>
<dbReference type="KEGG" id="mai:MICA_19"/>
<evidence type="ECO:0000313" key="2">
    <source>
        <dbReference type="EMBL" id="AEP08367.1"/>
    </source>
</evidence>
<dbReference type="EMBL" id="CP002382">
    <property type="protein sequence ID" value="AEP08367.1"/>
    <property type="molecule type" value="Genomic_DNA"/>
</dbReference>
<reference evidence="2 3" key="1">
    <citation type="journal article" date="2011" name="BMC Genomics">
        <title>Genomic insights into an obligate epibiotic bacterial predator: Micavibrio aeruginosavorus ARL-13.</title>
        <authorList>
            <person name="Wang Z."/>
            <person name="Kadouri D."/>
            <person name="Wu M."/>
        </authorList>
    </citation>
    <scope>NUCLEOTIDE SEQUENCE [LARGE SCALE GENOMIC DNA]</scope>
    <source>
        <strain evidence="2 3">ARL-13</strain>
    </source>
</reference>
<keyword evidence="3" id="KW-1185">Reference proteome</keyword>
<dbReference type="AlphaFoldDB" id="G2KLD1"/>
<dbReference type="RefSeq" id="WP_014101590.1">
    <property type="nucleotide sequence ID" value="NC_016026.1"/>
</dbReference>
<keyword evidence="1" id="KW-0472">Membrane</keyword>
<gene>
    <name evidence="2" type="ordered locus">MICA_19</name>
</gene>
<keyword evidence="1" id="KW-1133">Transmembrane helix</keyword>
<evidence type="ECO:0000313" key="3">
    <source>
        <dbReference type="Proteomes" id="UP000009286"/>
    </source>
</evidence>
<dbReference type="OrthoDB" id="9820813at2"/>
<dbReference type="Proteomes" id="UP000009286">
    <property type="component" value="Chromosome"/>
</dbReference>
<sequence>MKDSAPKTEIEQLKDAVAQGKKRCGRLLGLSFALAVAGTAGVVYYEQALDTMQDANHTLKKDLSKANQTSLDALDKAIEAMTENIHLHRDLAKRDEASHVGQLVVHADAMAKASMALCEKEGAKRRVLEDVYHDTARFVEGLGGYTHRQIVPVAETLSLVQTLQEHNIRVVERNLRSTVNPVMAQWFNSSSYGQVLVVDDLLFSDGQRAVRALVNDVLTGRTTVPSGHVLALVAEDQEDYKAYPDGYKLHRVSASIGADKAIVTSDDLPPYRIKIAAHPCPQ</sequence>
<organism evidence="2 3">
    <name type="scientific">Micavibrio aeruginosavorus (strain ARL-13)</name>
    <dbReference type="NCBI Taxonomy" id="856793"/>
    <lineage>
        <taxon>Bacteria</taxon>
        <taxon>Pseudomonadati</taxon>
        <taxon>Bdellovibrionota</taxon>
        <taxon>Bdellovibrionia</taxon>
        <taxon>Bdellovibrionales</taxon>
        <taxon>Pseudobdellovibrionaceae</taxon>
        <taxon>Micavibrio</taxon>
    </lineage>
</organism>
<protein>
    <submittedName>
        <fullName evidence="2">Uncharacterized protein</fullName>
    </submittedName>
</protein>
<dbReference type="STRING" id="856793.MICA_19"/>
<keyword evidence="1" id="KW-0812">Transmembrane</keyword>
<dbReference type="HOGENOM" id="CLU_986284_0_0_5"/>
<proteinExistence type="predicted"/>
<feature type="transmembrane region" description="Helical" evidence="1">
    <location>
        <begin position="27"/>
        <end position="45"/>
    </location>
</feature>
<evidence type="ECO:0000256" key="1">
    <source>
        <dbReference type="SAM" id="Phobius"/>
    </source>
</evidence>